<evidence type="ECO:0000256" key="5">
    <source>
        <dbReference type="ARBA" id="ARBA00022989"/>
    </source>
</evidence>
<evidence type="ECO:0000256" key="3">
    <source>
        <dbReference type="ARBA" id="ARBA00022475"/>
    </source>
</evidence>
<feature type="transmembrane region" description="Helical" evidence="7">
    <location>
        <begin position="25"/>
        <end position="47"/>
    </location>
</feature>
<dbReference type="Pfam" id="PF02687">
    <property type="entry name" value="FtsX"/>
    <property type="match status" value="2"/>
</dbReference>
<keyword evidence="3" id="KW-1003">Cell membrane</keyword>
<feature type="transmembrane region" description="Helical" evidence="7">
    <location>
        <begin position="771"/>
        <end position="791"/>
    </location>
</feature>
<evidence type="ECO:0000256" key="6">
    <source>
        <dbReference type="ARBA" id="ARBA00023136"/>
    </source>
</evidence>
<evidence type="ECO:0000256" key="4">
    <source>
        <dbReference type="ARBA" id="ARBA00022692"/>
    </source>
</evidence>
<comment type="similarity">
    <text evidence="2">Belongs to the ABC-4 integral membrane protein family. LolC/E subfamily.</text>
</comment>
<reference evidence="9" key="1">
    <citation type="journal article" date="2018" name="Int. J. Syst. Evol. Microbiol.">
        <title>Jatrophihabitans telluris sp. nov., isolated from sediment soil of lava forest wetlands and the emended description of the genus Jatrophihabitans.</title>
        <authorList>
            <person name="Lee K.C."/>
            <person name="Suh M.K."/>
            <person name="Eom M.K."/>
            <person name="Kim K.K."/>
            <person name="Kim J.S."/>
            <person name="Kim D.S."/>
            <person name="Ko S.H."/>
            <person name="Shin Y.K."/>
            <person name="Lee J.S."/>
        </authorList>
    </citation>
    <scope>NUCLEOTIDE SEQUENCE</scope>
    <source>
        <strain evidence="9">N237</strain>
    </source>
</reference>
<dbReference type="InterPro" id="IPR003838">
    <property type="entry name" value="ABC3_permease_C"/>
</dbReference>
<feature type="transmembrane region" description="Helical" evidence="7">
    <location>
        <begin position="290"/>
        <end position="316"/>
    </location>
</feature>
<accession>A0ABY4QRM1</accession>
<keyword evidence="4 7" id="KW-0812">Transmembrane</keyword>
<feature type="transmembrane region" description="Helical" evidence="7">
    <location>
        <begin position="524"/>
        <end position="544"/>
    </location>
</feature>
<keyword evidence="6 7" id="KW-0472">Membrane</keyword>
<sequence length="895" mass="92252">MTAITQSRMLATWLLGLLRRQPLRLLSSAVGIAVAVALLASLGTFLAHSKATMTSRAVRSVAVDWQVQVQRGADANAVATAVRNASGTRVALPVGYGHTDGLTASTAGSTQRTGPGVVLGLPAQYAATFPGELRTLTGAGDGVLLAQQTASNLHAAPGDRVLIGRAGLRAVAVTVAGVVDLPQADSLFQTVGAPVGAQPTAPPDNVMLLPQDLWHRVFDPLSATRPDLVSTQVHAARLHDRLPHDPAAAYSTTTGAAHNLEASTAGAAQVGDNLGAALAAARGDAAYAQVLFLFLGIPGAVLAGLLTSTVASAGAVRRRREQSLLRVRGASERQLFALLLLEVAVIAVAGCALGLAAAAAVGRIAFGSASFGTDTGQALVWTAIATAAGLIIAATAILLPARRDARAVTVNAGRAVIGATRYPWWARGGVDVLALIGAGLVFTATSRNGYQLVLAPEGVPTISVSYWAFAGPALLWLGAGVLLWRLSDLALGRGRRLLSRVLRPLAGSVAPAVAAGMSRQRRPLIRGGVVLALALTFAVSTATFNQTYRAQAEADAQLTNGADVTVTEPPGSAGGPQAATSLAAIAGVRHVEAVQHRFAYVGTDLQDLYGVNPASIRQATALQDSYFSGGTAAALMNTLATRPDSILVSAETVKDYQLALGDTVNLRLIDSRTQQRIAVAFHYVGVVSEFPTAPKDSFFVANAQYVAAKTASNATGTFLLDTGGHNQHAVAKRVQQSLGTSATVTDITTVRKQVGSSLTSVDLAGLSRVELGFALTIAVAAAGLVLGLSIAERRRNLAILSALGARPRQLRSFIASEALVLVVVGTLGSVVTGWVLSHMLVTVLTGVFDPPPSVLAVPWTYLVTTGLLTLAALVVVTGVSSRMSRRPAVAQLRRL</sequence>
<proteinExistence type="inferred from homology"/>
<dbReference type="PANTHER" id="PTHR30489">
    <property type="entry name" value="LIPOPROTEIN-RELEASING SYSTEM TRANSMEMBRANE PROTEIN LOLE"/>
    <property type="match status" value="1"/>
</dbReference>
<evidence type="ECO:0000313" key="10">
    <source>
        <dbReference type="Proteomes" id="UP001056336"/>
    </source>
</evidence>
<dbReference type="PANTHER" id="PTHR30489:SF0">
    <property type="entry name" value="LIPOPROTEIN-RELEASING SYSTEM TRANSMEMBRANE PROTEIN LOLE"/>
    <property type="match status" value="1"/>
</dbReference>
<gene>
    <name evidence="9" type="ORF">M6D93_09870</name>
</gene>
<reference evidence="9" key="2">
    <citation type="submission" date="2022-05" db="EMBL/GenBank/DDBJ databases">
        <authorList>
            <person name="Kim J.-S."/>
            <person name="Lee K."/>
            <person name="Suh M."/>
            <person name="Eom M."/>
            <person name="Kim J.-S."/>
            <person name="Kim D.-S."/>
            <person name="Ko S.-H."/>
            <person name="Shin Y."/>
            <person name="Lee J.-S."/>
        </authorList>
    </citation>
    <scope>NUCLEOTIDE SEQUENCE</scope>
    <source>
        <strain evidence="9">N237</strain>
    </source>
</reference>
<name>A0ABY4QRM1_9ACTN</name>
<keyword evidence="10" id="KW-1185">Reference proteome</keyword>
<evidence type="ECO:0000256" key="7">
    <source>
        <dbReference type="SAM" id="Phobius"/>
    </source>
</evidence>
<protein>
    <submittedName>
        <fullName evidence="9">ABC transporter permease</fullName>
    </submittedName>
</protein>
<feature type="domain" description="ABC3 transporter permease C-terminal" evidence="8">
    <location>
        <begin position="299"/>
        <end position="403"/>
    </location>
</feature>
<feature type="transmembrane region" description="Helical" evidence="7">
    <location>
        <begin position="812"/>
        <end position="836"/>
    </location>
</feature>
<dbReference type="Proteomes" id="UP001056336">
    <property type="component" value="Chromosome"/>
</dbReference>
<dbReference type="InterPro" id="IPR051447">
    <property type="entry name" value="Lipoprotein-release_system"/>
</dbReference>
<feature type="transmembrane region" description="Helical" evidence="7">
    <location>
        <begin position="856"/>
        <end position="876"/>
    </location>
</feature>
<organism evidence="9 10">
    <name type="scientific">Jatrophihabitans telluris</name>
    <dbReference type="NCBI Taxonomy" id="2038343"/>
    <lineage>
        <taxon>Bacteria</taxon>
        <taxon>Bacillati</taxon>
        <taxon>Actinomycetota</taxon>
        <taxon>Actinomycetes</taxon>
        <taxon>Jatrophihabitantales</taxon>
        <taxon>Jatrophihabitantaceae</taxon>
        <taxon>Jatrophihabitans</taxon>
    </lineage>
</organism>
<feature type="transmembrane region" description="Helical" evidence="7">
    <location>
        <begin position="464"/>
        <end position="486"/>
    </location>
</feature>
<feature type="transmembrane region" description="Helical" evidence="7">
    <location>
        <begin position="378"/>
        <end position="399"/>
    </location>
</feature>
<feature type="transmembrane region" description="Helical" evidence="7">
    <location>
        <begin position="424"/>
        <end position="444"/>
    </location>
</feature>
<comment type="subcellular location">
    <subcellularLocation>
        <location evidence="1">Cell membrane</location>
        <topology evidence="1">Multi-pass membrane protein</topology>
    </subcellularLocation>
</comment>
<feature type="domain" description="ABC3 transporter permease C-terminal" evidence="8">
    <location>
        <begin position="771"/>
        <end position="886"/>
    </location>
</feature>
<dbReference type="EMBL" id="CP097332">
    <property type="protein sequence ID" value="UQX86621.1"/>
    <property type="molecule type" value="Genomic_DNA"/>
</dbReference>
<evidence type="ECO:0000259" key="8">
    <source>
        <dbReference type="Pfam" id="PF02687"/>
    </source>
</evidence>
<keyword evidence="5 7" id="KW-1133">Transmembrane helix</keyword>
<evidence type="ECO:0000256" key="1">
    <source>
        <dbReference type="ARBA" id="ARBA00004651"/>
    </source>
</evidence>
<evidence type="ECO:0000256" key="2">
    <source>
        <dbReference type="ARBA" id="ARBA00005236"/>
    </source>
</evidence>
<evidence type="ECO:0000313" key="9">
    <source>
        <dbReference type="EMBL" id="UQX86621.1"/>
    </source>
</evidence>
<feature type="transmembrane region" description="Helical" evidence="7">
    <location>
        <begin position="336"/>
        <end position="366"/>
    </location>
</feature>